<accession>A0A428UBB6</accession>
<evidence type="ECO:0000256" key="6">
    <source>
        <dbReference type="ARBA" id="ARBA00023136"/>
    </source>
</evidence>
<evidence type="ECO:0000313" key="10">
    <source>
        <dbReference type="EMBL" id="RSM11528.1"/>
    </source>
</evidence>
<evidence type="ECO:0000256" key="3">
    <source>
        <dbReference type="ARBA" id="ARBA00022448"/>
    </source>
</evidence>
<feature type="transmembrane region" description="Helical" evidence="9">
    <location>
        <begin position="266"/>
        <end position="284"/>
    </location>
</feature>
<keyword evidence="3 7" id="KW-0813">Transport</keyword>
<evidence type="ECO:0000256" key="7">
    <source>
        <dbReference type="PIRNR" id="PIRNR002744"/>
    </source>
</evidence>
<evidence type="ECO:0008006" key="12">
    <source>
        <dbReference type="Google" id="ProtNLM"/>
    </source>
</evidence>
<dbReference type="Proteomes" id="UP000288429">
    <property type="component" value="Unassembled WGS sequence"/>
</dbReference>
<dbReference type="InterPro" id="IPR026030">
    <property type="entry name" value="Pur-cyt_permease_Fcy2/21/22"/>
</dbReference>
<feature type="region of interest" description="Disordered" evidence="8">
    <location>
        <begin position="1"/>
        <end position="41"/>
    </location>
</feature>
<comment type="subcellular location">
    <subcellularLocation>
        <location evidence="1">Membrane</location>
        <topology evidence="1">Multi-pass membrane protein</topology>
    </subcellularLocation>
</comment>
<comment type="similarity">
    <text evidence="2 7">Belongs to the purine-cytosine permease (2.A.39) family.</text>
</comment>
<dbReference type="GO" id="GO:0022857">
    <property type="term" value="F:transmembrane transporter activity"/>
    <property type="evidence" value="ECO:0007669"/>
    <property type="project" value="InterPro"/>
</dbReference>
<dbReference type="PANTHER" id="PTHR31806">
    <property type="entry name" value="PURINE-CYTOSINE PERMEASE FCY2-RELATED"/>
    <property type="match status" value="1"/>
</dbReference>
<feature type="transmembrane region" description="Helical" evidence="9">
    <location>
        <begin position="387"/>
        <end position="407"/>
    </location>
</feature>
<feature type="transmembrane region" description="Helical" evidence="9">
    <location>
        <begin position="153"/>
        <end position="175"/>
    </location>
</feature>
<name>A0A428UBB6_9HYPO</name>
<evidence type="ECO:0000256" key="1">
    <source>
        <dbReference type="ARBA" id="ARBA00004141"/>
    </source>
</evidence>
<dbReference type="Gene3D" id="1.10.4160.10">
    <property type="entry name" value="Hydantoin permease"/>
    <property type="match status" value="1"/>
</dbReference>
<feature type="transmembrane region" description="Helical" evidence="9">
    <location>
        <begin position="227"/>
        <end position="246"/>
    </location>
</feature>
<keyword evidence="11" id="KW-1185">Reference proteome</keyword>
<protein>
    <recommendedName>
        <fullName evidence="12">Purine-cytosine permease fcyB</fullName>
    </recommendedName>
</protein>
<evidence type="ECO:0000256" key="9">
    <source>
        <dbReference type="SAM" id="Phobius"/>
    </source>
</evidence>
<feature type="transmembrane region" description="Helical" evidence="9">
    <location>
        <begin position="459"/>
        <end position="478"/>
    </location>
</feature>
<evidence type="ECO:0000256" key="2">
    <source>
        <dbReference type="ARBA" id="ARBA00008974"/>
    </source>
</evidence>
<keyword evidence="4 9" id="KW-0812">Transmembrane</keyword>
<evidence type="ECO:0000256" key="5">
    <source>
        <dbReference type="ARBA" id="ARBA00022989"/>
    </source>
</evidence>
<feature type="transmembrane region" description="Helical" evidence="9">
    <location>
        <begin position="195"/>
        <end position="215"/>
    </location>
</feature>
<feature type="transmembrane region" description="Helical" evidence="9">
    <location>
        <begin position="351"/>
        <end position="375"/>
    </location>
</feature>
<feature type="transmembrane region" description="Helical" evidence="9">
    <location>
        <begin position="296"/>
        <end position="319"/>
    </location>
</feature>
<dbReference type="Pfam" id="PF02133">
    <property type="entry name" value="Transp_cyt_pur"/>
    <property type="match status" value="1"/>
</dbReference>
<keyword evidence="6 7" id="KW-0472">Membrane</keyword>
<evidence type="ECO:0000256" key="8">
    <source>
        <dbReference type="SAM" id="MobiDB-lite"/>
    </source>
</evidence>
<reference evidence="10 11" key="1">
    <citation type="submission" date="2017-06" db="EMBL/GenBank/DDBJ databases">
        <title>Cmopartive genomic analysis of Ambrosia Fusariam Clade fungi.</title>
        <authorList>
            <person name="Stajich J.E."/>
            <person name="Carrillo J."/>
            <person name="Kijimoto T."/>
            <person name="Eskalen A."/>
            <person name="O'Donnell K."/>
            <person name="Kasson M."/>
        </authorList>
    </citation>
    <scope>NUCLEOTIDE SEQUENCE [LARGE SCALE GENOMIC DNA]</scope>
    <source>
        <strain evidence="10 11">NRRL 20438</strain>
    </source>
</reference>
<feature type="transmembrane region" description="Helical" evidence="9">
    <location>
        <begin position="87"/>
        <end position="106"/>
    </location>
</feature>
<evidence type="ECO:0000256" key="4">
    <source>
        <dbReference type="ARBA" id="ARBA00022692"/>
    </source>
</evidence>
<feature type="transmembrane region" description="Helical" evidence="9">
    <location>
        <begin position="118"/>
        <end position="141"/>
    </location>
</feature>
<evidence type="ECO:0000313" key="11">
    <source>
        <dbReference type="Proteomes" id="UP000288429"/>
    </source>
</evidence>
<dbReference type="EMBL" id="NIZV01000078">
    <property type="protein sequence ID" value="RSM11528.1"/>
    <property type="molecule type" value="Genomic_DNA"/>
</dbReference>
<dbReference type="AlphaFoldDB" id="A0A428UBB6"/>
<dbReference type="InterPro" id="IPR001248">
    <property type="entry name" value="Pur-cyt_permease"/>
</dbReference>
<keyword evidence="5 9" id="KW-1133">Transmembrane helix</keyword>
<feature type="transmembrane region" description="Helical" evidence="9">
    <location>
        <begin position="419"/>
        <end position="438"/>
    </location>
</feature>
<comment type="caution">
    <text evidence="10">The sequence shown here is derived from an EMBL/GenBank/DDBJ whole genome shotgun (WGS) entry which is preliminary data.</text>
</comment>
<feature type="transmembrane region" description="Helical" evidence="9">
    <location>
        <begin position="490"/>
        <end position="510"/>
    </location>
</feature>
<proteinExistence type="inferred from homology"/>
<gene>
    <name evidence="10" type="ORF">CDV31_006739</name>
</gene>
<dbReference type="PANTHER" id="PTHR31806:SF5">
    <property type="entry name" value="PURINE-CYTOSINE PERMEASE FCY21"/>
    <property type="match status" value="1"/>
</dbReference>
<dbReference type="GO" id="GO:0005886">
    <property type="term" value="C:plasma membrane"/>
    <property type="evidence" value="ECO:0007669"/>
    <property type="project" value="TreeGrafter"/>
</dbReference>
<sequence>MNSEPSVISRMAPAGDDLEANRSPHWQGQTKDDGNEDGPNVEVAASAEKIKGIPSRWYRRVLDAGVEENGILPVPPEERTQTQHSNLFTVFFTCLLCVLPLPTGALGTTVYGLKLRDVSLIILFFNFVTCIPPAIMGIGGYQTGMRQMIQARYSFGFYFVVIPILLSAGTATGFTLMGTIVSGQAIAAVNEKAKISVNVGIGIVCAISFLTALLGYRAIHAWQRWQWLPNLIAIAIAAGCGGKQLMQQVENEPATVKGVIGYGSLMAGYFMTFGGTVSDFTIYHDPKESKRKVFTYVYLGLSTPATPLLILGAAIGGAIPNNESWQTAWDVYGVGGVLAEMLEPAGGFGKFVLVVLALSVVGNTLNSMYSVALCLQMLLPVFTKVPRFLFIIVTMAIMIPMAIYAAAEWTTSLENFLSVIGYWAGCFDAVMIEELVVFRKRDYSSYDPKIWNKRQYLPTGLAAMGASLVSLGLVIPSMDTPWFTGPIGERVGDLGFEAAFIVTGLAYYPLRSLEIKWTGRV</sequence>
<dbReference type="PIRSF" id="PIRSF002744">
    <property type="entry name" value="Pur-cyt_permease"/>
    <property type="match status" value="1"/>
</dbReference>
<organism evidence="10 11">
    <name type="scientific">Fusarium ambrosium</name>
    <dbReference type="NCBI Taxonomy" id="131363"/>
    <lineage>
        <taxon>Eukaryota</taxon>
        <taxon>Fungi</taxon>
        <taxon>Dikarya</taxon>
        <taxon>Ascomycota</taxon>
        <taxon>Pezizomycotina</taxon>
        <taxon>Sordariomycetes</taxon>
        <taxon>Hypocreomycetidae</taxon>
        <taxon>Hypocreales</taxon>
        <taxon>Nectriaceae</taxon>
        <taxon>Fusarium</taxon>
        <taxon>Fusarium solani species complex</taxon>
    </lineage>
</organism>